<dbReference type="GO" id="GO:0016020">
    <property type="term" value="C:membrane"/>
    <property type="evidence" value="ECO:0007669"/>
    <property type="project" value="TreeGrafter"/>
</dbReference>
<dbReference type="RefSeq" id="WP_273437745.1">
    <property type="nucleotide sequence ID" value="NZ_PKUN01000002.1"/>
</dbReference>
<organism evidence="2 3">
    <name type="scientific">Sedimenticola selenatireducens</name>
    <dbReference type="NCBI Taxonomy" id="191960"/>
    <lineage>
        <taxon>Bacteria</taxon>
        <taxon>Pseudomonadati</taxon>
        <taxon>Pseudomonadota</taxon>
        <taxon>Gammaproteobacteria</taxon>
        <taxon>Chromatiales</taxon>
        <taxon>Sedimenticolaceae</taxon>
        <taxon>Sedimenticola</taxon>
    </lineage>
</organism>
<dbReference type="Proteomes" id="UP000235015">
    <property type="component" value="Unassembled WGS sequence"/>
</dbReference>
<proteinExistence type="predicted"/>
<dbReference type="InterPro" id="IPR050344">
    <property type="entry name" value="Peptidase_M1_aminopeptidases"/>
</dbReference>
<dbReference type="Gene3D" id="1.10.390.10">
    <property type="entry name" value="Neutral Protease Domain 2"/>
    <property type="match status" value="1"/>
</dbReference>
<dbReference type="GO" id="GO:0005737">
    <property type="term" value="C:cytoplasm"/>
    <property type="evidence" value="ECO:0007669"/>
    <property type="project" value="TreeGrafter"/>
</dbReference>
<evidence type="ECO:0000313" key="2">
    <source>
        <dbReference type="EMBL" id="PLX63140.1"/>
    </source>
</evidence>
<evidence type="ECO:0000259" key="1">
    <source>
        <dbReference type="Pfam" id="PF01433"/>
    </source>
</evidence>
<dbReference type="GO" id="GO:0070006">
    <property type="term" value="F:metalloaminopeptidase activity"/>
    <property type="evidence" value="ECO:0007669"/>
    <property type="project" value="TreeGrafter"/>
</dbReference>
<dbReference type="GO" id="GO:0008270">
    <property type="term" value="F:zinc ion binding"/>
    <property type="evidence" value="ECO:0007669"/>
    <property type="project" value="InterPro"/>
</dbReference>
<gene>
    <name evidence="2" type="ORF">C0630_03005</name>
</gene>
<dbReference type="GO" id="GO:0043171">
    <property type="term" value="P:peptide catabolic process"/>
    <property type="evidence" value="ECO:0007669"/>
    <property type="project" value="TreeGrafter"/>
</dbReference>
<dbReference type="GO" id="GO:0005615">
    <property type="term" value="C:extracellular space"/>
    <property type="evidence" value="ECO:0007669"/>
    <property type="project" value="TreeGrafter"/>
</dbReference>
<name>A0A2N6D0E7_9GAMM</name>
<dbReference type="SUPFAM" id="SSF55486">
    <property type="entry name" value="Metalloproteases ('zincins'), catalytic domain"/>
    <property type="match status" value="1"/>
</dbReference>
<reference evidence="2 3" key="1">
    <citation type="submission" date="2017-11" db="EMBL/GenBank/DDBJ databases">
        <title>Genome-resolved metagenomics identifies genetic mobility, metabolic interactions, and unexpected diversity in perchlorate-reducing communities.</title>
        <authorList>
            <person name="Barnum T.P."/>
            <person name="Figueroa I.A."/>
            <person name="Carlstrom C.I."/>
            <person name="Lucas L.N."/>
            <person name="Engelbrektson A.L."/>
            <person name="Coates J.D."/>
        </authorList>
    </citation>
    <scope>NUCLEOTIDE SEQUENCE [LARGE SCALE GENOMIC DNA]</scope>
    <source>
        <strain evidence="2">BM301</strain>
    </source>
</reference>
<protein>
    <recommendedName>
        <fullName evidence="1">Peptidase M1 membrane alanine aminopeptidase domain-containing protein</fullName>
    </recommendedName>
</protein>
<dbReference type="AlphaFoldDB" id="A0A2N6D0E7"/>
<dbReference type="EMBL" id="PKUN01000002">
    <property type="protein sequence ID" value="PLX63140.1"/>
    <property type="molecule type" value="Genomic_DNA"/>
</dbReference>
<dbReference type="InterPro" id="IPR014782">
    <property type="entry name" value="Peptidase_M1_dom"/>
</dbReference>
<accession>A0A2N6D0E7</accession>
<dbReference type="GO" id="GO:0042277">
    <property type="term" value="F:peptide binding"/>
    <property type="evidence" value="ECO:0007669"/>
    <property type="project" value="TreeGrafter"/>
</dbReference>
<feature type="domain" description="Peptidase M1 membrane alanine aminopeptidase" evidence="1">
    <location>
        <begin position="73"/>
        <end position="211"/>
    </location>
</feature>
<dbReference type="PANTHER" id="PTHR11533">
    <property type="entry name" value="PROTEASE M1 ZINC METALLOPROTEASE"/>
    <property type="match status" value="1"/>
</dbReference>
<dbReference type="STRING" id="1111735.GCA_000428045_02719"/>
<evidence type="ECO:0000313" key="3">
    <source>
        <dbReference type="Proteomes" id="UP000235015"/>
    </source>
</evidence>
<dbReference type="InterPro" id="IPR027268">
    <property type="entry name" value="Peptidase_M4/M1_CTD_sf"/>
</dbReference>
<dbReference type="Pfam" id="PF01433">
    <property type="entry name" value="Peptidase_M1"/>
    <property type="match status" value="1"/>
</dbReference>
<dbReference type="PANTHER" id="PTHR11533:SF174">
    <property type="entry name" value="PUROMYCIN-SENSITIVE AMINOPEPTIDASE-RELATED"/>
    <property type="match status" value="1"/>
</dbReference>
<sequence>MYLRQPDPDLAKRYLDATIEYLTLYERLLGPYPYAKFALVENFWESGYGMPSFTLLGPQVIQLPFIIRTSYPHEVLHNWLGNGVYVDVSSGNWSEGLTTYLADHLLKEQEGNGAGYRRTTLQSYTHYVASQDDFPLIRFRGNHGQISQSVGYGKTLMLFHMLRMELGDQQFLHGLRLFYRTYQFKAAGFDELRDAFESVSGRSLRRFFSQWLTRTGAPILKLASAETSVTPQGYRLKVRIEQTQPETPFQLHVPLFVHFAESEQAVPYILEMDERAATLVIDSETRPLKVSVDPLFDLFRRLDPSETPSSLGQLFGAKQLFAVVPDAADAATQQAYMRLIKQWQQRQPGLTLLRDSAIQQLPDSGPVWILGNNNRFAHLFEPLLAQQELIGKSDTLALTLSRTRGNRQTFGYISTDNPTALGGLARKLPHYGRYSYALFNGDEPVISRRGEWRLTDNALSVLLGPIIEKAYPQIPDHLPLARASE</sequence>
<comment type="caution">
    <text evidence="2">The sequence shown here is derived from an EMBL/GenBank/DDBJ whole genome shotgun (WGS) entry which is preliminary data.</text>
</comment>